<dbReference type="GO" id="GO:0016740">
    <property type="term" value="F:transferase activity"/>
    <property type="evidence" value="ECO:0007669"/>
    <property type="project" value="UniProtKB-KW"/>
</dbReference>
<name>A0A8S5NB05_9VIRU</name>
<protein>
    <submittedName>
        <fullName evidence="1">Monocytic leukemia zinc finger protein finger, acetyl transferase, DNA</fullName>
    </submittedName>
</protein>
<evidence type="ECO:0000313" key="1">
    <source>
        <dbReference type="EMBL" id="DAD91251.1"/>
    </source>
</evidence>
<dbReference type="EMBL" id="BK015108">
    <property type="protein sequence ID" value="DAD91251.1"/>
    <property type="molecule type" value="Genomic_DNA"/>
</dbReference>
<keyword evidence="1" id="KW-0808">Transferase</keyword>
<reference evidence="1" key="1">
    <citation type="journal article" date="2021" name="Proc. Natl. Acad. Sci. U.S.A.">
        <title>A Catalog of Tens of Thousands of Viruses from Human Metagenomes Reveals Hidden Associations with Chronic Diseases.</title>
        <authorList>
            <person name="Tisza M.J."/>
            <person name="Buck C.B."/>
        </authorList>
    </citation>
    <scope>NUCLEOTIDE SEQUENCE</scope>
    <source>
        <strain evidence="1">CtXnn1</strain>
    </source>
</reference>
<accession>A0A8S5NB05</accession>
<proteinExistence type="predicted"/>
<organism evidence="1">
    <name type="scientific">Phage sp. ctXnn1</name>
    <dbReference type="NCBI Taxonomy" id="2826749"/>
    <lineage>
        <taxon>Viruses</taxon>
    </lineage>
</organism>
<sequence>MAITQKTIYQCDICGKETELRGKIIRQTVPYVGDGDSRSVASREVDMCEDCRMKFREVIWNYFVETGDYGIIVKKKF</sequence>